<dbReference type="Proteomes" id="UP000518266">
    <property type="component" value="Unassembled WGS sequence"/>
</dbReference>
<dbReference type="PANTHER" id="PTHR11640:SF49">
    <property type="entry name" value="KIN OF IRRE-LIKE PROTEIN 3"/>
    <property type="match status" value="1"/>
</dbReference>
<comment type="subcellular location">
    <subcellularLocation>
        <location evidence="1">Membrane</location>
        <topology evidence="1">Single-pass type I membrane protein</topology>
    </subcellularLocation>
</comment>
<keyword evidence="6" id="KW-0732">Signal</keyword>
<evidence type="ECO:0000256" key="4">
    <source>
        <dbReference type="ARBA" id="ARBA00023180"/>
    </source>
</evidence>
<keyword evidence="3" id="KW-1015">Disulfide bond</keyword>
<name>A0A7J5XXF7_DISMA</name>
<dbReference type="InterPro" id="IPR051275">
    <property type="entry name" value="Cell_adhesion_signaling"/>
</dbReference>
<keyword evidence="2" id="KW-0472">Membrane</keyword>
<dbReference type="Pfam" id="PF08205">
    <property type="entry name" value="C2-set_2"/>
    <property type="match status" value="1"/>
</dbReference>
<proteinExistence type="predicted"/>
<accession>A0A7J5XXF7</accession>
<dbReference type="OrthoDB" id="6413693at2759"/>
<evidence type="ECO:0000256" key="6">
    <source>
        <dbReference type="SAM" id="SignalP"/>
    </source>
</evidence>
<evidence type="ECO:0000256" key="2">
    <source>
        <dbReference type="ARBA" id="ARBA00023136"/>
    </source>
</evidence>
<dbReference type="InterPro" id="IPR007110">
    <property type="entry name" value="Ig-like_dom"/>
</dbReference>
<dbReference type="GO" id="GO:0098609">
    <property type="term" value="P:cell-cell adhesion"/>
    <property type="evidence" value="ECO:0007669"/>
    <property type="project" value="TreeGrafter"/>
</dbReference>
<sequence>MAALQIMLLKVWVMWTGSSAVFTQQPTDLVVVAGHPVTLPCTIPGYHGMVLWLRDGMALGVNRDISVPLIQAHQDFLGEVKGVGQVFWVTPMQGKDQCKKQYKCISQCYPRYDIIGDHSKGEYHLLIQRTEIQDDAFFECQAIQAAIRSRPPPHFPPDDPVIVGAPVMSLRAGDHFNLTCHADNAKPAASIIWIRNGLVLSGAMYSKTLLRDGKRESTVSTLYLSPSNIESGQQITCRASNKAAPNGKDATVTIDIQRYPRYDIIGDHSKGEYHLLIQRTEIQDDAFFDSS</sequence>
<evidence type="ECO:0000256" key="3">
    <source>
        <dbReference type="ARBA" id="ARBA00023157"/>
    </source>
</evidence>
<keyword evidence="5" id="KW-0393">Immunoglobulin domain</keyword>
<reference evidence="8 9" key="1">
    <citation type="submission" date="2020-03" db="EMBL/GenBank/DDBJ databases">
        <title>Dissostichus mawsoni Genome sequencing and assembly.</title>
        <authorList>
            <person name="Park H."/>
        </authorList>
    </citation>
    <scope>NUCLEOTIDE SEQUENCE [LARGE SCALE GENOMIC DNA]</scope>
    <source>
        <strain evidence="8">DM0001</strain>
        <tissue evidence="8">Muscle</tissue>
    </source>
</reference>
<dbReference type="CDD" id="cd05759">
    <property type="entry name" value="IgI_2_KIRREL3-like"/>
    <property type="match status" value="1"/>
</dbReference>
<comment type="caution">
    <text evidence="8">The sequence shown here is derived from an EMBL/GenBank/DDBJ whole genome shotgun (WGS) entry which is preliminary data.</text>
</comment>
<dbReference type="GO" id="GO:0050839">
    <property type="term" value="F:cell adhesion molecule binding"/>
    <property type="evidence" value="ECO:0007669"/>
    <property type="project" value="TreeGrafter"/>
</dbReference>
<keyword evidence="9" id="KW-1185">Reference proteome</keyword>
<dbReference type="Gene3D" id="2.60.40.10">
    <property type="entry name" value="Immunoglobulins"/>
    <property type="match status" value="2"/>
</dbReference>
<feature type="domain" description="Ig-like" evidence="7">
    <location>
        <begin position="20"/>
        <end position="142"/>
    </location>
</feature>
<dbReference type="InterPro" id="IPR036179">
    <property type="entry name" value="Ig-like_dom_sf"/>
</dbReference>
<evidence type="ECO:0000256" key="5">
    <source>
        <dbReference type="ARBA" id="ARBA00023319"/>
    </source>
</evidence>
<evidence type="ECO:0000313" key="8">
    <source>
        <dbReference type="EMBL" id="KAF3841463.1"/>
    </source>
</evidence>
<keyword evidence="4" id="KW-0325">Glycoprotein</keyword>
<dbReference type="PROSITE" id="PS50835">
    <property type="entry name" value="IG_LIKE"/>
    <property type="match status" value="2"/>
</dbReference>
<dbReference type="FunFam" id="2.60.40.10:FF:000170">
    <property type="entry name" value="Kirre like nephrin family adhesion molecule 3"/>
    <property type="match status" value="1"/>
</dbReference>
<evidence type="ECO:0000256" key="1">
    <source>
        <dbReference type="ARBA" id="ARBA00004479"/>
    </source>
</evidence>
<organism evidence="8 9">
    <name type="scientific">Dissostichus mawsoni</name>
    <name type="common">Antarctic cod</name>
    <dbReference type="NCBI Taxonomy" id="36200"/>
    <lineage>
        <taxon>Eukaryota</taxon>
        <taxon>Metazoa</taxon>
        <taxon>Chordata</taxon>
        <taxon>Craniata</taxon>
        <taxon>Vertebrata</taxon>
        <taxon>Euteleostomi</taxon>
        <taxon>Actinopterygii</taxon>
        <taxon>Neopterygii</taxon>
        <taxon>Teleostei</taxon>
        <taxon>Neoteleostei</taxon>
        <taxon>Acanthomorphata</taxon>
        <taxon>Eupercaria</taxon>
        <taxon>Perciformes</taxon>
        <taxon>Notothenioidei</taxon>
        <taxon>Nototheniidae</taxon>
        <taxon>Dissostichus</taxon>
    </lineage>
</organism>
<feature type="domain" description="Ig-like" evidence="7">
    <location>
        <begin position="160"/>
        <end position="253"/>
    </location>
</feature>
<evidence type="ECO:0000313" key="9">
    <source>
        <dbReference type="Proteomes" id="UP000518266"/>
    </source>
</evidence>
<dbReference type="GO" id="GO:0005911">
    <property type="term" value="C:cell-cell junction"/>
    <property type="evidence" value="ECO:0007669"/>
    <property type="project" value="TreeGrafter"/>
</dbReference>
<dbReference type="AlphaFoldDB" id="A0A7J5XXF7"/>
<gene>
    <name evidence="8" type="ORF">F7725_007325</name>
</gene>
<dbReference type="GO" id="GO:0007416">
    <property type="term" value="P:synapse assembly"/>
    <property type="evidence" value="ECO:0007669"/>
    <property type="project" value="TreeGrafter"/>
</dbReference>
<dbReference type="InterPro" id="IPR003599">
    <property type="entry name" value="Ig_sub"/>
</dbReference>
<dbReference type="SUPFAM" id="SSF48726">
    <property type="entry name" value="Immunoglobulin"/>
    <property type="match status" value="2"/>
</dbReference>
<evidence type="ECO:0000259" key="7">
    <source>
        <dbReference type="PROSITE" id="PS50835"/>
    </source>
</evidence>
<dbReference type="InterPro" id="IPR013783">
    <property type="entry name" value="Ig-like_fold"/>
</dbReference>
<dbReference type="EMBL" id="JAAKFY010000020">
    <property type="protein sequence ID" value="KAF3841463.1"/>
    <property type="molecule type" value="Genomic_DNA"/>
</dbReference>
<dbReference type="SMART" id="SM00409">
    <property type="entry name" value="IG"/>
    <property type="match status" value="2"/>
</dbReference>
<feature type="chain" id="PRO_5029570578" description="Ig-like domain-containing protein" evidence="6">
    <location>
        <begin position="21"/>
        <end position="291"/>
    </location>
</feature>
<protein>
    <recommendedName>
        <fullName evidence="7">Ig-like domain-containing protein</fullName>
    </recommendedName>
</protein>
<dbReference type="InterPro" id="IPR013162">
    <property type="entry name" value="CD80_C2-set"/>
</dbReference>
<dbReference type="PANTHER" id="PTHR11640">
    <property type="entry name" value="NEPHRIN"/>
    <property type="match status" value="1"/>
</dbReference>
<dbReference type="GO" id="GO:0005886">
    <property type="term" value="C:plasma membrane"/>
    <property type="evidence" value="ECO:0007669"/>
    <property type="project" value="TreeGrafter"/>
</dbReference>
<feature type="signal peptide" evidence="6">
    <location>
        <begin position="1"/>
        <end position="20"/>
    </location>
</feature>